<dbReference type="RefSeq" id="WP_307153020.1">
    <property type="nucleotide sequence ID" value="NZ_JAUSUK010000001.1"/>
</dbReference>
<protein>
    <recommendedName>
        <fullName evidence="3">DUF1436 family protein</fullName>
    </recommendedName>
</protein>
<sequence length="154" mass="17124">MEAYRAFTRIYSHAVYGAAYPDPAGYDQIHTARMPDSDLGYEARSALRASRFVAPEHPDWDSVIRIPTDDELREEEERDKKRAGVRSLRALYAGAGSVSLRLRDGEITIDAERYRGHGHWEGIPGIKPTILPESVSDEELGAAINAALEVSRNA</sequence>
<dbReference type="Proteomes" id="UP001230253">
    <property type="component" value="Unassembled WGS sequence"/>
</dbReference>
<evidence type="ECO:0000313" key="2">
    <source>
        <dbReference type="Proteomes" id="UP001230253"/>
    </source>
</evidence>
<dbReference type="Gene3D" id="3.40.1590.10">
    <property type="entry name" value="NMB0488-like"/>
    <property type="match status" value="1"/>
</dbReference>
<gene>
    <name evidence="1" type="ORF">J2R99_000611</name>
</gene>
<name>A0ABU0C2M1_9BRAD</name>
<reference evidence="1 2" key="1">
    <citation type="submission" date="2023-07" db="EMBL/GenBank/DDBJ databases">
        <title>Genomic Encyclopedia of Type Strains, Phase IV (KMG-IV): sequencing the most valuable type-strain genomes for metagenomic binning, comparative biology and taxonomic classification.</title>
        <authorList>
            <person name="Goeker M."/>
        </authorList>
    </citation>
    <scope>NUCLEOTIDE SEQUENCE [LARGE SCALE GENOMIC DNA]</scope>
    <source>
        <strain evidence="1 2">DSM 11549</strain>
    </source>
</reference>
<keyword evidence="2" id="KW-1185">Reference proteome</keyword>
<evidence type="ECO:0000313" key="1">
    <source>
        <dbReference type="EMBL" id="MDQ0324762.1"/>
    </source>
</evidence>
<accession>A0ABU0C2M1</accession>
<dbReference type="SUPFAM" id="SSF160207">
    <property type="entry name" value="NMB0488-like"/>
    <property type="match status" value="1"/>
</dbReference>
<dbReference type="EMBL" id="JAUSUK010000001">
    <property type="protein sequence ID" value="MDQ0324762.1"/>
    <property type="molecule type" value="Genomic_DNA"/>
</dbReference>
<comment type="caution">
    <text evidence="1">The sequence shown here is derived from an EMBL/GenBank/DDBJ whole genome shotgun (WGS) entry which is preliminary data.</text>
</comment>
<evidence type="ECO:0008006" key="3">
    <source>
        <dbReference type="Google" id="ProtNLM"/>
    </source>
</evidence>
<proteinExistence type="predicted"/>
<dbReference type="InterPro" id="IPR009888">
    <property type="entry name" value="CdiI_Proteobact"/>
</dbReference>
<dbReference type="Pfam" id="PF07262">
    <property type="entry name" value="CdiI"/>
    <property type="match status" value="1"/>
</dbReference>
<dbReference type="InterPro" id="IPR037891">
    <property type="entry name" value="Cdil-like_sf"/>
</dbReference>
<organism evidence="1 2">
    <name type="scientific">Rhodopseudomonas julia</name>
    <dbReference type="NCBI Taxonomy" id="200617"/>
    <lineage>
        <taxon>Bacteria</taxon>
        <taxon>Pseudomonadati</taxon>
        <taxon>Pseudomonadota</taxon>
        <taxon>Alphaproteobacteria</taxon>
        <taxon>Hyphomicrobiales</taxon>
        <taxon>Nitrobacteraceae</taxon>
        <taxon>Rhodopseudomonas</taxon>
    </lineage>
</organism>